<evidence type="ECO:0000256" key="1">
    <source>
        <dbReference type="SAM" id="MobiDB-lite"/>
    </source>
</evidence>
<dbReference type="Proteomes" id="UP001519460">
    <property type="component" value="Unassembled WGS sequence"/>
</dbReference>
<protein>
    <submittedName>
        <fullName evidence="2">Uncharacterized protein</fullName>
    </submittedName>
</protein>
<dbReference type="EMBL" id="JACVVK020000017">
    <property type="protein sequence ID" value="KAK7503975.1"/>
    <property type="molecule type" value="Genomic_DNA"/>
</dbReference>
<feature type="compositionally biased region" description="Basic and acidic residues" evidence="1">
    <location>
        <begin position="104"/>
        <end position="119"/>
    </location>
</feature>
<dbReference type="AlphaFoldDB" id="A0ABD0LWG4"/>
<comment type="caution">
    <text evidence="2">The sequence shown here is derived from an EMBL/GenBank/DDBJ whole genome shotgun (WGS) entry which is preliminary data.</text>
</comment>
<evidence type="ECO:0000313" key="2">
    <source>
        <dbReference type="EMBL" id="KAK7503975.1"/>
    </source>
</evidence>
<feature type="region of interest" description="Disordered" evidence="1">
    <location>
        <begin position="103"/>
        <end position="125"/>
    </location>
</feature>
<gene>
    <name evidence="2" type="ORF">BaRGS_00004707</name>
</gene>
<accession>A0ABD0LWG4</accession>
<keyword evidence="3" id="KW-1185">Reference proteome</keyword>
<proteinExistence type="predicted"/>
<organism evidence="2 3">
    <name type="scientific">Batillaria attramentaria</name>
    <dbReference type="NCBI Taxonomy" id="370345"/>
    <lineage>
        <taxon>Eukaryota</taxon>
        <taxon>Metazoa</taxon>
        <taxon>Spiralia</taxon>
        <taxon>Lophotrochozoa</taxon>
        <taxon>Mollusca</taxon>
        <taxon>Gastropoda</taxon>
        <taxon>Caenogastropoda</taxon>
        <taxon>Sorbeoconcha</taxon>
        <taxon>Cerithioidea</taxon>
        <taxon>Batillariidae</taxon>
        <taxon>Batillaria</taxon>
    </lineage>
</organism>
<reference evidence="2 3" key="1">
    <citation type="journal article" date="2023" name="Sci. Data">
        <title>Genome assembly of the Korean intertidal mud-creeper Batillaria attramentaria.</title>
        <authorList>
            <person name="Patra A.K."/>
            <person name="Ho P.T."/>
            <person name="Jun S."/>
            <person name="Lee S.J."/>
            <person name="Kim Y."/>
            <person name="Won Y.J."/>
        </authorList>
    </citation>
    <scope>NUCLEOTIDE SEQUENCE [LARGE SCALE GENOMIC DNA]</scope>
    <source>
        <strain evidence="2">Wonlab-2016</strain>
    </source>
</reference>
<evidence type="ECO:0000313" key="3">
    <source>
        <dbReference type="Proteomes" id="UP001519460"/>
    </source>
</evidence>
<sequence>MLIQEYRKLWFQISRLFAETQSTTFLVKYFKPRQQYLSLSMSLIGSVCVVGTGRRTARSPGRSVELFLEVSGRRTPWNPDCVVQLTLTPCSKRSQSWPSAYCHTTDDSPFHSRVDKRNQTDSPEE</sequence>
<name>A0ABD0LWG4_9CAEN</name>